<dbReference type="PROSITE" id="PS00552">
    <property type="entry name" value="HTH_MERR_1"/>
    <property type="match status" value="1"/>
</dbReference>
<evidence type="ECO:0000313" key="11">
    <source>
        <dbReference type="Proteomes" id="UP000031666"/>
    </source>
</evidence>
<dbReference type="InterPro" id="IPR010211">
    <property type="entry name" value="Redox-sen_tscrpt-act_SoxR"/>
</dbReference>
<dbReference type="GO" id="GO:0051537">
    <property type="term" value="F:2 iron, 2 sulfur cluster binding"/>
    <property type="evidence" value="ECO:0007669"/>
    <property type="project" value="UniProtKB-KW"/>
</dbReference>
<comment type="caution">
    <text evidence="10">The sequence shown here is derived from an EMBL/GenBank/DDBJ whole genome shotgun (WGS) entry which is preliminary data.</text>
</comment>
<feature type="domain" description="HTH merR-type" evidence="9">
    <location>
        <begin position="1"/>
        <end position="69"/>
    </location>
</feature>
<dbReference type="Pfam" id="PF09278">
    <property type="entry name" value="MerR-DNA-bind"/>
    <property type="match status" value="1"/>
</dbReference>
<dbReference type="SMART" id="SM00422">
    <property type="entry name" value="HTH_MERR"/>
    <property type="match status" value="1"/>
</dbReference>
<dbReference type="EMBL" id="BBSC01000001">
    <property type="protein sequence ID" value="GAM73277.1"/>
    <property type="molecule type" value="Genomic_DNA"/>
</dbReference>
<organism evidence="10 11">
    <name type="scientific">Vibrio ishigakensis</name>
    <dbReference type="NCBI Taxonomy" id="1481914"/>
    <lineage>
        <taxon>Bacteria</taxon>
        <taxon>Pseudomonadati</taxon>
        <taxon>Pseudomonadota</taxon>
        <taxon>Gammaproteobacteria</taxon>
        <taxon>Vibrionales</taxon>
        <taxon>Vibrionaceae</taxon>
        <taxon>Vibrio</taxon>
    </lineage>
</organism>
<evidence type="ECO:0000256" key="7">
    <source>
        <dbReference type="ARBA" id="ARBA00023125"/>
    </source>
</evidence>
<keyword evidence="5" id="KW-0411">Iron-sulfur</keyword>
<dbReference type="GO" id="GO:0003700">
    <property type="term" value="F:DNA-binding transcription factor activity"/>
    <property type="evidence" value="ECO:0007669"/>
    <property type="project" value="InterPro"/>
</dbReference>
<dbReference type="AlphaFoldDB" id="A0A0B8Q8K0"/>
<dbReference type="InterPro" id="IPR047057">
    <property type="entry name" value="MerR_fam"/>
</dbReference>
<dbReference type="InterPro" id="IPR000551">
    <property type="entry name" value="MerR-type_HTH_dom"/>
</dbReference>
<dbReference type="GO" id="GO:0003677">
    <property type="term" value="F:DNA binding"/>
    <property type="evidence" value="ECO:0007669"/>
    <property type="project" value="UniProtKB-KW"/>
</dbReference>
<dbReference type="Proteomes" id="UP000031666">
    <property type="component" value="Unassembled WGS sequence"/>
</dbReference>
<dbReference type="GO" id="GO:0046872">
    <property type="term" value="F:metal ion binding"/>
    <property type="evidence" value="ECO:0007669"/>
    <property type="project" value="UniProtKB-KW"/>
</dbReference>
<dbReference type="NCBIfam" id="TIGR01950">
    <property type="entry name" value="SoxR"/>
    <property type="match status" value="1"/>
</dbReference>
<dbReference type="CDD" id="cd01110">
    <property type="entry name" value="HTH_SoxR"/>
    <property type="match status" value="1"/>
</dbReference>
<dbReference type="PANTHER" id="PTHR30204:SF0">
    <property type="entry name" value="REDOX-SENSITIVE TRANSCRIPTIONAL ACTIVATOR SOXR"/>
    <property type="match status" value="1"/>
</dbReference>
<evidence type="ECO:0000256" key="5">
    <source>
        <dbReference type="ARBA" id="ARBA00023014"/>
    </source>
</evidence>
<name>A0A0B8Q8K0_9VIBR</name>
<evidence type="ECO:0000256" key="6">
    <source>
        <dbReference type="ARBA" id="ARBA00023015"/>
    </source>
</evidence>
<protein>
    <recommendedName>
        <fullName evidence="1">Redox-sensitive transcriptional activator SoxR</fullName>
    </recommendedName>
</protein>
<sequence length="139" mass="15518">MLSVGEVASRAGIAVSAVHFYEKKGLISSTRNQGNQRRFARDVLRRIAVIKVAQQVGLSLEEIKDALKTLPQDKAPTSAQWEAISSIWRESLQQKIQDLEKLDTKLDHCIGCGCLSMKKCHLYNPEDEQGEEHTGAALW</sequence>
<keyword evidence="2" id="KW-0001">2Fe-2S</keyword>
<evidence type="ECO:0000256" key="2">
    <source>
        <dbReference type="ARBA" id="ARBA00022714"/>
    </source>
</evidence>
<keyword evidence="6" id="KW-0805">Transcription regulation</keyword>
<proteinExistence type="predicted"/>
<evidence type="ECO:0000256" key="8">
    <source>
        <dbReference type="ARBA" id="ARBA00023163"/>
    </source>
</evidence>
<dbReference type="PANTHER" id="PTHR30204">
    <property type="entry name" value="REDOX-CYCLING DRUG-SENSING TRANSCRIPTIONAL ACTIVATOR SOXR"/>
    <property type="match status" value="1"/>
</dbReference>
<dbReference type="InterPro" id="IPR015358">
    <property type="entry name" value="Tscrpt_reg_MerR_DNA-bd"/>
</dbReference>
<evidence type="ECO:0000256" key="1">
    <source>
        <dbReference type="ARBA" id="ARBA00014474"/>
    </source>
</evidence>
<dbReference type="STRING" id="1481914.JCM19241_2732"/>
<dbReference type="PRINTS" id="PR00040">
    <property type="entry name" value="HTHMERR"/>
</dbReference>
<reference evidence="10 11" key="2">
    <citation type="submission" date="2015-01" db="EMBL/GenBank/DDBJ databases">
        <authorList>
            <consortium name="NBRP consortium"/>
            <person name="Sawabe T."/>
            <person name="Meirelles P."/>
            <person name="Feng G."/>
            <person name="Sayaka M."/>
            <person name="Hattori M."/>
            <person name="Ohkuma M."/>
        </authorList>
    </citation>
    <scope>NUCLEOTIDE SEQUENCE [LARGE SCALE GENOMIC DNA]</scope>
    <source>
        <strain evidence="11">JCM 19241</strain>
    </source>
</reference>
<evidence type="ECO:0000256" key="4">
    <source>
        <dbReference type="ARBA" id="ARBA00023004"/>
    </source>
</evidence>
<keyword evidence="3" id="KW-0479">Metal-binding</keyword>
<evidence type="ECO:0000256" key="3">
    <source>
        <dbReference type="ARBA" id="ARBA00022723"/>
    </source>
</evidence>
<keyword evidence="8" id="KW-0804">Transcription</keyword>
<dbReference type="Gene3D" id="1.10.1660.10">
    <property type="match status" value="1"/>
</dbReference>
<dbReference type="InterPro" id="IPR009061">
    <property type="entry name" value="DNA-bd_dom_put_sf"/>
</dbReference>
<dbReference type="SUPFAM" id="SSF46955">
    <property type="entry name" value="Putative DNA-binding domain"/>
    <property type="match status" value="1"/>
</dbReference>
<dbReference type="PROSITE" id="PS50937">
    <property type="entry name" value="HTH_MERR_2"/>
    <property type="match status" value="1"/>
</dbReference>
<keyword evidence="4" id="KW-0408">Iron</keyword>
<dbReference type="Pfam" id="PF00376">
    <property type="entry name" value="MerR"/>
    <property type="match status" value="1"/>
</dbReference>
<dbReference type="GO" id="GO:0006979">
    <property type="term" value="P:response to oxidative stress"/>
    <property type="evidence" value="ECO:0007669"/>
    <property type="project" value="InterPro"/>
</dbReference>
<keyword evidence="7" id="KW-0238">DNA-binding</keyword>
<evidence type="ECO:0000313" key="10">
    <source>
        <dbReference type="EMBL" id="GAM73277.1"/>
    </source>
</evidence>
<evidence type="ECO:0000259" key="9">
    <source>
        <dbReference type="PROSITE" id="PS50937"/>
    </source>
</evidence>
<accession>A0A0B8Q8K0</accession>
<gene>
    <name evidence="10" type="ORF">JCM19241_2732</name>
</gene>
<reference evidence="10 11" key="1">
    <citation type="submission" date="2015-01" db="EMBL/GenBank/DDBJ databases">
        <title>Vibrio sp. C94 JCM 19241 whole genome shotgun sequence.</title>
        <authorList>
            <person name="Sawabe T."/>
            <person name="Meirelles P."/>
            <person name="Feng G."/>
            <person name="Sayaka M."/>
            <person name="Hattori M."/>
            <person name="Ohkuma M."/>
        </authorList>
    </citation>
    <scope>NUCLEOTIDE SEQUENCE [LARGE SCALE GENOMIC DNA]</scope>
    <source>
        <strain evidence="11">JCM 19241</strain>
    </source>
</reference>